<dbReference type="InterPro" id="IPR050678">
    <property type="entry name" value="DNA_Partitioning_ATPase"/>
</dbReference>
<dbReference type="CDD" id="cd02042">
    <property type="entry name" value="ParAB_family"/>
    <property type="match status" value="1"/>
</dbReference>
<proteinExistence type="predicted"/>
<organism evidence="2 3">
    <name type="scientific">Listeria immobilis</name>
    <dbReference type="NCBI Taxonomy" id="2713502"/>
    <lineage>
        <taxon>Bacteria</taxon>
        <taxon>Bacillati</taxon>
        <taxon>Bacillota</taxon>
        <taxon>Bacilli</taxon>
        <taxon>Bacillales</taxon>
        <taxon>Listeriaceae</taxon>
        <taxon>Listeria</taxon>
    </lineage>
</organism>
<dbReference type="PANTHER" id="PTHR13696">
    <property type="entry name" value="P-LOOP CONTAINING NUCLEOSIDE TRIPHOSPHATE HYDROLASE"/>
    <property type="match status" value="1"/>
</dbReference>
<dbReference type="AlphaFoldDB" id="A0A7X0XAF6"/>
<comment type="caution">
    <text evidence="2">The sequence shown here is derived from an EMBL/GenBank/DDBJ whole genome shotgun (WGS) entry which is preliminary data.</text>
</comment>
<name>A0A7X0XAF6_9LIST</name>
<evidence type="ECO:0000313" key="3">
    <source>
        <dbReference type="Proteomes" id="UP000561617"/>
    </source>
</evidence>
<dbReference type="Gene3D" id="3.40.50.300">
    <property type="entry name" value="P-loop containing nucleotide triphosphate hydrolases"/>
    <property type="match status" value="1"/>
</dbReference>
<dbReference type="InterPro" id="IPR025669">
    <property type="entry name" value="AAA_dom"/>
</dbReference>
<dbReference type="Pfam" id="PF13614">
    <property type="entry name" value="AAA_31"/>
    <property type="match status" value="1"/>
</dbReference>
<dbReference type="PANTHER" id="PTHR13696:SF99">
    <property type="entry name" value="COBYRINIC ACID AC-DIAMIDE SYNTHASE"/>
    <property type="match status" value="1"/>
</dbReference>
<dbReference type="EMBL" id="JAASTW010000025">
    <property type="protein sequence ID" value="MBC1490091.1"/>
    <property type="molecule type" value="Genomic_DNA"/>
</dbReference>
<reference evidence="2 3" key="1">
    <citation type="submission" date="2020-03" db="EMBL/GenBank/DDBJ databases">
        <title>Soil Listeria distribution.</title>
        <authorList>
            <person name="Liao J."/>
            <person name="Wiedmann M."/>
        </authorList>
    </citation>
    <scope>NUCLEOTIDE SEQUENCE [LARGE SCALE GENOMIC DNA]</scope>
    <source>
        <strain evidence="2 3">FSL L7-1554</strain>
    </source>
</reference>
<sequence length="272" mass="30879">MTATVYTVGNFKGGVGKTKIVTMLGFDNAVIRKRKTLVLDLDPQANASQILARTGNIERIEKTITDGFQENNLKLCITPIIENLDLIACDTGFRAFSQFVTRIQDENEQIQVLSKLLAPIKEKYDEIFIDVPPTISEFSDNAMAASDYTIIAFQTADESLDGVGKYIGYQNFMVERYNINLQVLDIIPCMVDPTDSIDEGILEEAKEKYGSAVSDNIITYQKRLRRYTGEGIFLNLTKNGKYDQWDFLAHTTFIKLLNEFDARKNYYEKINN</sequence>
<dbReference type="SUPFAM" id="SSF52540">
    <property type="entry name" value="P-loop containing nucleoside triphosphate hydrolases"/>
    <property type="match status" value="1"/>
</dbReference>
<evidence type="ECO:0000313" key="2">
    <source>
        <dbReference type="EMBL" id="MBC1490091.1"/>
    </source>
</evidence>
<protein>
    <submittedName>
        <fullName evidence="2">ParA family protein</fullName>
    </submittedName>
</protein>
<evidence type="ECO:0000259" key="1">
    <source>
        <dbReference type="Pfam" id="PF13614"/>
    </source>
</evidence>
<accession>A0A7X0XAF6</accession>
<dbReference type="Proteomes" id="UP000561617">
    <property type="component" value="Unassembled WGS sequence"/>
</dbReference>
<gene>
    <name evidence="2" type="ORF">HCJ38_13950</name>
</gene>
<feature type="domain" description="AAA" evidence="1">
    <location>
        <begin position="5"/>
        <end position="183"/>
    </location>
</feature>
<dbReference type="InterPro" id="IPR027417">
    <property type="entry name" value="P-loop_NTPase"/>
</dbReference>